<evidence type="ECO:0000259" key="1">
    <source>
        <dbReference type="Pfam" id="PF06985"/>
    </source>
</evidence>
<evidence type="ECO:0000313" key="2">
    <source>
        <dbReference type="EMBL" id="KIN02890.1"/>
    </source>
</evidence>
<dbReference type="OrthoDB" id="3553147at2759"/>
<dbReference type="InParanoid" id="A0A0C3HIG9"/>
<dbReference type="PANTHER" id="PTHR24148:SF73">
    <property type="entry name" value="HET DOMAIN PROTEIN (AFU_ORTHOLOGUE AFUA_8G01020)"/>
    <property type="match status" value="1"/>
</dbReference>
<dbReference type="PANTHER" id="PTHR24148">
    <property type="entry name" value="ANKYRIN REPEAT DOMAIN-CONTAINING PROTEIN 39 HOMOLOG-RELATED"/>
    <property type="match status" value="1"/>
</dbReference>
<evidence type="ECO:0000313" key="3">
    <source>
        <dbReference type="Proteomes" id="UP000054321"/>
    </source>
</evidence>
<dbReference type="STRING" id="913774.A0A0C3HIG9"/>
<dbReference type="Proteomes" id="UP000054321">
    <property type="component" value="Unassembled WGS sequence"/>
</dbReference>
<dbReference type="AlphaFoldDB" id="A0A0C3HIG9"/>
<dbReference type="InterPro" id="IPR010730">
    <property type="entry name" value="HET"/>
</dbReference>
<protein>
    <recommendedName>
        <fullName evidence="1">Heterokaryon incompatibility domain-containing protein</fullName>
    </recommendedName>
</protein>
<sequence length="480" mass="54063">MAHGHKNASSENANLANSFRILDLLPGQDHDNIQCTIRNAELGMGEVYEAVSYVWGGQVNLKPIRVADTIIKITGSLYAALKHLRNPRSIRSLWIDQLCINQWDPEDKTHQVNMMRDIYRNCSQCLIWLGEIPGTLDTFTVNEAEGALDFLRLCAGQFGDSQSGVSIPPTLSNIEQLQGARVAFQALILNGNPCVQSCDYRMSVVDLYTKVTIDLIQLEQDLRPMVGFRTNVSPSLPTWAIDLSLTPSADTADWWWNHSHRYQRFAADGGETLQFKTLHGGSVLSLTGLYVDRVQEVGDVLRQETSQIIPEKRVMEIITTWEQIMRRCFEDLDIGQEYPNGHSLVDAFGRTMIGDMIMEEFPRRRADAEDGRLVWQFVRKGIRNEVYNSIYKMIVGQTFFITQRGYFGIGPPTIEQGDEVWVISGGKVPFILRPRETGSQAPQPMISLEFTLVGNAFVYGIMDGEAEMLCGASQKVIHLH</sequence>
<proteinExistence type="predicted"/>
<dbReference type="HOGENOM" id="CLU_004184_7_4_1"/>
<dbReference type="Pfam" id="PF06985">
    <property type="entry name" value="HET"/>
    <property type="match status" value="1"/>
</dbReference>
<dbReference type="EMBL" id="KN832874">
    <property type="protein sequence ID" value="KIN02890.1"/>
    <property type="molecule type" value="Genomic_DNA"/>
</dbReference>
<name>A0A0C3HIG9_OIDMZ</name>
<dbReference type="Pfam" id="PF26639">
    <property type="entry name" value="Het-6_barrel"/>
    <property type="match status" value="1"/>
</dbReference>
<feature type="domain" description="Heterokaryon incompatibility" evidence="1">
    <location>
        <begin position="48"/>
        <end position="131"/>
    </location>
</feature>
<reference evidence="2 3" key="1">
    <citation type="submission" date="2014-04" db="EMBL/GenBank/DDBJ databases">
        <authorList>
            <consortium name="DOE Joint Genome Institute"/>
            <person name="Kuo A."/>
            <person name="Martino E."/>
            <person name="Perotto S."/>
            <person name="Kohler A."/>
            <person name="Nagy L.G."/>
            <person name="Floudas D."/>
            <person name="Copeland A."/>
            <person name="Barry K.W."/>
            <person name="Cichocki N."/>
            <person name="Veneault-Fourrey C."/>
            <person name="LaButti K."/>
            <person name="Lindquist E.A."/>
            <person name="Lipzen A."/>
            <person name="Lundell T."/>
            <person name="Morin E."/>
            <person name="Murat C."/>
            <person name="Sun H."/>
            <person name="Tunlid A."/>
            <person name="Henrissat B."/>
            <person name="Grigoriev I.V."/>
            <person name="Hibbett D.S."/>
            <person name="Martin F."/>
            <person name="Nordberg H.P."/>
            <person name="Cantor M.N."/>
            <person name="Hua S.X."/>
        </authorList>
    </citation>
    <scope>NUCLEOTIDE SEQUENCE [LARGE SCALE GENOMIC DNA]</scope>
    <source>
        <strain evidence="2 3">Zn</strain>
    </source>
</reference>
<reference evidence="3" key="2">
    <citation type="submission" date="2015-01" db="EMBL/GenBank/DDBJ databases">
        <title>Evolutionary Origins and Diversification of the Mycorrhizal Mutualists.</title>
        <authorList>
            <consortium name="DOE Joint Genome Institute"/>
            <consortium name="Mycorrhizal Genomics Consortium"/>
            <person name="Kohler A."/>
            <person name="Kuo A."/>
            <person name="Nagy L.G."/>
            <person name="Floudas D."/>
            <person name="Copeland A."/>
            <person name="Barry K.W."/>
            <person name="Cichocki N."/>
            <person name="Veneault-Fourrey C."/>
            <person name="LaButti K."/>
            <person name="Lindquist E.A."/>
            <person name="Lipzen A."/>
            <person name="Lundell T."/>
            <person name="Morin E."/>
            <person name="Murat C."/>
            <person name="Riley R."/>
            <person name="Ohm R."/>
            <person name="Sun H."/>
            <person name="Tunlid A."/>
            <person name="Henrissat B."/>
            <person name="Grigoriev I.V."/>
            <person name="Hibbett D.S."/>
            <person name="Martin F."/>
        </authorList>
    </citation>
    <scope>NUCLEOTIDE SEQUENCE [LARGE SCALE GENOMIC DNA]</scope>
    <source>
        <strain evidence="3">Zn</strain>
    </source>
</reference>
<keyword evidence="3" id="KW-1185">Reference proteome</keyword>
<organism evidence="2 3">
    <name type="scientific">Oidiodendron maius (strain Zn)</name>
    <dbReference type="NCBI Taxonomy" id="913774"/>
    <lineage>
        <taxon>Eukaryota</taxon>
        <taxon>Fungi</taxon>
        <taxon>Dikarya</taxon>
        <taxon>Ascomycota</taxon>
        <taxon>Pezizomycotina</taxon>
        <taxon>Leotiomycetes</taxon>
        <taxon>Leotiomycetes incertae sedis</taxon>
        <taxon>Myxotrichaceae</taxon>
        <taxon>Oidiodendron</taxon>
    </lineage>
</organism>
<dbReference type="InterPro" id="IPR052895">
    <property type="entry name" value="HetReg/Transcr_Mod"/>
</dbReference>
<gene>
    <name evidence="2" type="ORF">OIDMADRAFT_118906</name>
</gene>
<accession>A0A0C3HIG9</accession>